<dbReference type="GO" id="GO:0008806">
    <property type="term" value="F:carboxymethylenebutenolidase activity"/>
    <property type="evidence" value="ECO:0007669"/>
    <property type="project" value="UniProtKB-EC"/>
</dbReference>
<keyword evidence="3" id="KW-0378">Hydrolase</keyword>
<evidence type="ECO:0000313" key="3">
    <source>
        <dbReference type="EMBL" id="SUG50465.1"/>
    </source>
</evidence>
<evidence type="ECO:0000259" key="2">
    <source>
        <dbReference type="Pfam" id="PF01738"/>
    </source>
</evidence>
<dbReference type="EMBL" id="UGXG01000002">
    <property type="protein sequence ID" value="SUG50465.1"/>
    <property type="molecule type" value="Genomic_DNA"/>
</dbReference>
<dbReference type="PANTHER" id="PTHR46623:SF6">
    <property type="entry name" value="ALPHA_BETA-HYDROLASES SUPERFAMILY PROTEIN"/>
    <property type="match status" value="1"/>
</dbReference>
<feature type="transmembrane region" description="Helical" evidence="1">
    <location>
        <begin position="246"/>
        <end position="267"/>
    </location>
</feature>
<dbReference type="Proteomes" id="UP000254741">
    <property type="component" value="Unassembled WGS sequence"/>
</dbReference>
<feature type="domain" description="Dienelactone hydrolase" evidence="2">
    <location>
        <begin position="1"/>
        <end position="165"/>
    </location>
</feature>
<dbReference type="Pfam" id="PF01738">
    <property type="entry name" value="DLH"/>
    <property type="match status" value="1"/>
</dbReference>
<gene>
    <name evidence="3" type="primary">dlhH</name>
    <name evidence="3" type="ORF">NCTC8297_05862</name>
</gene>
<organism evidence="3 4">
    <name type="scientific">Salmonella enterica subsp. arizonae</name>
    <dbReference type="NCBI Taxonomy" id="59203"/>
    <lineage>
        <taxon>Bacteria</taxon>
        <taxon>Pseudomonadati</taxon>
        <taxon>Pseudomonadota</taxon>
        <taxon>Gammaproteobacteria</taxon>
        <taxon>Enterobacterales</taxon>
        <taxon>Enterobacteriaceae</taxon>
        <taxon>Salmonella</taxon>
    </lineage>
</organism>
<dbReference type="InterPro" id="IPR029058">
    <property type="entry name" value="AB_hydrolase_fold"/>
</dbReference>
<dbReference type="EC" id="3.1.1.45" evidence="3"/>
<keyword evidence="1" id="KW-0472">Membrane</keyword>
<accession>A0A379TLJ9</accession>
<sequence>MPAYCARPKASDGALPVVIVVQEIFGVHEHICDICRRLALEGYLAIAPELYFREGDPNDFADIPTLLSGLVTKVPDSQVLADLDHVASWASRNGGDAHRLMITGFCWGGRITWLYAAHNPQLKAAVAWYGKLVGDTSLNSPKHPVDIATDLNTPVLGLYGGRIPVFHRRAWKPCVRRYAPLTRRRKSWSTTTQGTRSMPTIVRVTTKPQRKTAGKECWNGSRSTVEKKANNSALRCLLGLRRNRCWPQQSVIVTLAMLYRSIFYIFCRCRRGRDRYD</sequence>
<evidence type="ECO:0000256" key="1">
    <source>
        <dbReference type="SAM" id="Phobius"/>
    </source>
</evidence>
<keyword evidence="1" id="KW-1133">Transmembrane helix</keyword>
<dbReference type="AlphaFoldDB" id="A0A379TLJ9"/>
<dbReference type="Gene3D" id="3.40.50.1820">
    <property type="entry name" value="alpha/beta hydrolase"/>
    <property type="match status" value="1"/>
</dbReference>
<reference evidence="3 4" key="1">
    <citation type="submission" date="2018-06" db="EMBL/GenBank/DDBJ databases">
        <authorList>
            <consortium name="Pathogen Informatics"/>
            <person name="Doyle S."/>
        </authorList>
    </citation>
    <scope>NUCLEOTIDE SEQUENCE [LARGE SCALE GENOMIC DNA]</scope>
    <source>
        <strain evidence="3 4">NCTC8297</strain>
    </source>
</reference>
<dbReference type="SUPFAM" id="SSF53474">
    <property type="entry name" value="alpha/beta-Hydrolases"/>
    <property type="match status" value="1"/>
</dbReference>
<protein>
    <submittedName>
        <fullName evidence="3">Dienelactone hydrolase</fullName>
        <ecNumber evidence="3">3.1.1.45</ecNumber>
    </submittedName>
</protein>
<keyword evidence="1" id="KW-0812">Transmembrane</keyword>
<evidence type="ECO:0000313" key="4">
    <source>
        <dbReference type="Proteomes" id="UP000254741"/>
    </source>
</evidence>
<dbReference type="InterPro" id="IPR051049">
    <property type="entry name" value="Dienelactone_hydrolase-like"/>
</dbReference>
<name>A0A379TLJ9_SALER</name>
<dbReference type="InterPro" id="IPR002925">
    <property type="entry name" value="Dienelactn_hydro"/>
</dbReference>
<dbReference type="PANTHER" id="PTHR46623">
    <property type="entry name" value="CARBOXYMETHYLENEBUTENOLIDASE-RELATED"/>
    <property type="match status" value="1"/>
</dbReference>
<proteinExistence type="predicted"/>